<feature type="compositionally biased region" description="Basic residues" evidence="8">
    <location>
        <begin position="866"/>
        <end position="879"/>
    </location>
</feature>
<gene>
    <name evidence="10" type="ORF">MELIAE_LOCUS12574</name>
</gene>
<evidence type="ECO:0000256" key="2">
    <source>
        <dbReference type="ARBA" id="ARBA00006058"/>
    </source>
</evidence>
<keyword evidence="5 9" id="KW-0472">Membrane</keyword>
<evidence type="ECO:0000256" key="9">
    <source>
        <dbReference type="SAM" id="Phobius"/>
    </source>
</evidence>
<feature type="transmembrane region" description="Helical" evidence="9">
    <location>
        <begin position="20"/>
        <end position="37"/>
    </location>
</feature>
<evidence type="ECO:0000256" key="5">
    <source>
        <dbReference type="ARBA" id="ARBA00023136"/>
    </source>
</evidence>
<evidence type="ECO:0008006" key="12">
    <source>
        <dbReference type="Google" id="ProtNLM"/>
    </source>
</evidence>
<feature type="transmembrane region" description="Helical" evidence="9">
    <location>
        <begin position="811"/>
        <end position="834"/>
    </location>
</feature>
<comment type="similarity">
    <text evidence="2">Belongs to the prominin family.</text>
</comment>
<evidence type="ECO:0000313" key="10">
    <source>
        <dbReference type="EMBL" id="CAH0563885.1"/>
    </source>
</evidence>
<sequence length="948" mass="107153">MGPKKSHKVQARALQKSTKIYSVILTVAILVTTVAIGDADGNFANSIHKITENLDKALIDIFGDQGVTYTDLNHGIPYVNYTRVEFDPVGMAELYNITNLVLGVLVRDIDPALIINIDKTDPNKMPTLRYDTVPELLKQYAGLLVLLVVLSLLIIFFPLCGLCFCCCRCCCGKCGGRKKMADKKGDLCRKILNGTLLIVLGTSLLFCVVCAFGSNQQFYDGLHQFPANMKKSVRDTNKFFNNTKTQMNNLLSANFKEFNVSLVNIMEKSSSAVVNELMEFSNATSMTNLATFVNNIPSIRDDMDTLKNLTNVLRAKASTLNDAMRKVKAQLLNVLNNCSLQECADFKRQVDYLQTNIDFNKLPDISEEIAAFKEFKIKELQGAAKSGMKKLDDVKKTIHSEFQKNIHQAQKHLANAGRTIDENLKMITNTIDDMRDTLDNTADPYLEKGDFYMKKYGVYVHSVGTGIACSLLAIAIFITLGLIWGICGKRPDGYNDNCCNKGAGSKLLICGVSLMFFTGFVFAVVIVVLSLVGIASQKGVCEPLRRPGDSKILSYIKDNYDFKQFGLDANIQQIYERCTKNQSVYKVFNLESRFKMRNIIEQLDINKTLDGLNFDKSVPDDFFILDRKSRDVLQKLAESTANFNFDKFEEELENNNYTTVSLDDVKKQLKVVYNKAPESLKSDLNLSLYDLENYEEKILKPMIRVANRAKEIAINLGSSINMGKNSFSDAIRDLIDEIQRAERMIKNEGKKHLVETAIKFINSVKKLVNAYVSRVTGSIEKDVGRCENLYRVFDFTLVSTCDRILMPLNGYWFNLFCCLLLYIPTIIISTKLAVIYQKRKSNGVYVEAEYLYDAYSDRDNIPLNSRNKRNKKNNKKKAKRYEDRPQNIGGEIVTREYASGSQPDARYADMAPKHWEEFPAGGPPQYQRAPTEYERPPPYYYPGQNGEN</sequence>
<keyword evidence="11" id="KW-1185">Reference proteome</keyword>
<proteinExistence type="inferred from homology"/>
<dbReference type="Proteomes" id="UP001154078">
    <property type="component" value="Chromosome 9"/>
</dbReference>
<dbReference type="PANTHER" id="PTHR22730:SF1">
    <property type="entry name" value="PROMININ-LIKE PROTEIN"/>
    <property type="match status" value="1"/>
</dbReference>
<evidence type="ECO:0000256" key="7">
    <source>
        <dbReference type="SAM" id="Coils"/>
    </source>
</evidence>
<evidence type="ECO:0000256" key="4">
    <source>
        <dbReference type="ARBA" id="ARBA00022989"/>
    </source>
</evidence>
<evidence type="ECO:0000313" key="11">
    <source>
        <dbReference type="Proteomes" id="UP001154078"/>
    </source>
</evidence>
<feature type="region of interest" description="Disordered" evidence="8">
    <location>
        <begin position="912"/>
        <end position="948"/>
    </location>
</feature>
<dbReference type="OrthoDB" id="6229420at2759"/>
<accession>A0A9P0BGL0</accession>
<dbReference type="PANTHER" id="PTHR22730">
    <property type="entry name" value="PROMININ PROM PROTEIN"/>
    <property type="match status" value="1"/>
</dbReference>
<keyword evidence="3 9" id="KW-0812">Transmembrane</keyword>
<dbReference type="AlphaFoldDB" id="A0A9P0BGL0"/>
<evidence type="ECO:0000256" key="1">
    <source>
        <dbReference type="ARBA" id="ARBA00004141"/>
    </source>
</evidence>
<feature type="transmembrane region" description="Helical" evidence="9">
    <location>
        <begin position="140"/>
        <end position="170"/>
    </location>
</feature>
<dbReference type="EMBL" id="OV121140">
    <property type="protein sequence ID" value="CAH0563885.1"/>
    <property type="molecule type" value="Genomic_DNA"/>
</dbReference>
<dbReference type="InterPro" id="IPR008795">
    <property type="entry name" value="Prominin"/>
</dbReference>
<organism evidence="10 11">
    <name type="scientific">Brassicogethes aeneus</name>
    <name type="common">Rape pollen beetle</name>
    <name type="synonym">Meligethes aeneus</name>
    <dbReference type="NCBI Taxonomy" id="1431903"/>
    <lineage>
        <taxon>Eukaryota</taxon>
        <taxon>Metazoa</taxon>
        <taxon>Ecdysozoa</taxon>
        <taxon>Arthropoda</taxon>
        <taxon>Hexapoda</taxon>
        <taxon>Insecta</taxon>
        <taxon>Pterygota</taxon>
        <taxon>Neoptera</taxon>
        <taxon>Endopterygota</taxon>
        <taxon>Coleoptera</taxon>
        <taxon>Polyphaga</taxon>
        <taxon>Cucujiformia</taxon>
        <taxon>Nitidulidae</taxon>
        <taxon>Meligethinae</taxon>
        <taxon>Brassicogethes</taxon>
    </lineage>
</organism>
<keyword evidence="7" id="KW-0175">Coiled coil</keyword>
<dbReference type="Pfam" id="PF05478">
    <property type="entry name" value="Prominin"/>
    <property type="match status" value="1"/>
</dbReference>
<reference evidence="10" key="1">
    <citation type="submission" date="2021-12" db="EMBL/GenBank/DDBJ databases">
        <authorList>
            <person name="King R."/>
        </authorList>
    </citation>
    <scope>NUCLEOTIDE SEQUENCE</scope>
</reference>
<feature type="transmembrane region" description="Helical" evidence="9">
    <location>
        <begin position="507"/>
        <end position="535"/>
    </location>
</feature>
<dbReference type="GO" id="GO:0016020">
    <property type="term" value="C:membrane"/>
    <property type="evidence" value="ECO:0007669"/>
    <property type="project" value="UniProtKB-SubCell"/>
</dbReference>
<name>A0A9P0BGL0_BRAAE</name>
<evidence type="ECO:0000256" key="8">
    <source>
        <dbReference type="SAM" id="MobiDB-lite"/>
    </source>
</evidence>
<evidence type="ECO:0000256" key="3">
    <source>
        <dbReference type="ARBA" id="ARBA00022692"/>
    </source>
</evidence>
<keyword evidence="6" id="KW-0325">Glycoprotein</keyword>
<keyword evidence="4 9" id="KW-1133">Transmembrane helix</keyword>
<feature type="coiled-coil region" evidence="7">
    <location>
        <begin position="724"/>
        <end position="751"/>
    </location>
</feature>
<feature type="transmembrane region" description="Helical" evidence="9">
    <location>
        <begin position="463"/>
        <end position="486"/>
    </location>
</feature>
<feature type="region of interest" description="Disordered" evidence="8">
    <location>
        <begin position="862"/>
        <end position="885"/>
    </location>
</feature>
<evidence type="ECO:0000256" key="6">
    <source>
        <dbReference type="ARBA" id="ARBA00023180"/>
    </source>
</evidence>
<protein>
    <recommendedName>
        <fullName evidence="12">Prominin-like protein</fullName>
    </recommendedName>
</protein>
<comment type="subcellular location">
    <subcellularLocation>
        <location evidence="1">Membrane</location>
        <topology evidence="1">Multi-pass membrane protein</topology>
    </subcellularLocation>
</comment>
<feature type="transmembrane region" description="Helical" evidence="9">
    <location>
        <begin position="191"/>
        <end position="214"/>
    </location>
</feature>